<feature type="compositionally biased region" description="Polar residues" evidence="1">
    <location>
        <begin position="251"/>
        <end position="262"/>
    </location>
</feature>
<dbReference type="Pfam" id="PF16015">
    <property type="entry name" value="Promethin"/>
    <property type="match status" value="1"/>
</dbReference>
<feature type="compositionally biased region" description="Basic and acidic residues" evidence="1">
    <location>
        <begin position="205"/>
        <end position="214"/>
    </location>
</feature>
<evidence type="ECO:0000313" key="3">
    <source>
        <dbReference type="EMBL" id="RPB26766.1"/>
    </source>
</evidence>
<name>A0A3N4LV47_9PEZI</name>
<evidence type="ECO:0000256" key="1">
    <source>
        <dbReference type="SAM" id="MobiDB-lite"/>
    </source>
</evidence>
<feature type="region of interest" description="Disordered" evidence="1">
    <location>
        <begin position="205"/>
        <end position="309"/>
    </location>
</feature>
<feature type="transmembrane region" description="Helical" evidence="2">
    <location>
        <begin position="157"/>
        <end position="184"/>
    </location>
</feature>
<keyword evidence="2" id="KW-1133">Transmembrane helix</keyword>
<gene>
    <name evidence="3" type="ORF">L211DRAFT_835100</name>
</gene>
<dbReference type="EMBL" id="ML121533">
    <property type="protein sequence ID" value="RPB26766.1"/>
    <property type="molecule type" value="Genomic_DNA"/>
</dbReference>
<keyword evidence="2" id="KW-0472">Membrane</keyword>
<dbReference type="Proteomes" id="UP000267821">
    <property type="component" value="Unassembled WGS sequence"/>
</dbReference>
<dbReference type="OrthoDB" id="5408949at2759"/>
<proteinExistence type="predicted"/>
<dbReference type="AlphaFoldDB" id="A0A3N4LV47"/>
<keyword evidence="4" id="KW-1185">Reference proteome</keyword>
<protein>
    <submittedName>
        <fullName evidence="3">Uncharacterized protein</fullName>
    </submittedName>
</protein>
<reference evidence="3 4" key="1">
    <citation type="journal article" date="2018" name="Nat. Ecol. Evol.">
        <title>Pezizomycetes genomes reveal the molecular basis of ectomycorrhizal truffle lifestyle.</title>
        <authorList>
            <person name="Murat C."/>
            <person name="Payen T."/>
            <person name="Noel B."/>
            <person name="Kuo A."/>
            <person name="Morin E."/>
            <person name="Chen J."/>
            <person name="Kohler A."/>
            <person name="Krizsan K."/>
            <person name="Balestrini R."/>
            <person name="Da Silva C."/>
            <person name="Montanini B."/>
            <person name="Hainaut M."/>
            <person name="Levati E."/>
            <person name="Barry K.W."/>
            <person name="Belfiori B."/>
            <person name="Cichocki N."/>
            <person name="Clum A."/>
            <person name="Dockter R.B."/>
            <person name="Fauchery L."/>
            <person name="Guy J."/>
            <person name="Iotti M."/>
            <person name="Le Tacon F."/>
            <person name="Lindquist E.A."/>
            <person name="Lipzen A."/>
            <person name="Malagnac F."/>
            <person name="Mello A."/>
            <person name="Molinier V."/>
            <person name="Miyauchi S."/>
            <person name="Poulain J."/>
            <person name="Riccioni C."/>
            <person name="Rubini A."/>
            <person name="Sitrit Y."/>
            <person name="Splivallo R."/>
            <person name="Traeger S."/>
            <person name="Wang M."/>
            <person name="Zifcakova L."/>
            <person name="Wipf D."/>
            <person name="Zambonelli A."/>
            <person name="Paolocci F."/>
            <person name="Nowrousian M."/>
            <person name="Ottonello S."/>
            <person name="Baldrian P."/>
            <person name="Spatafora J.W."/>
            <person name="Henrissat B."/>
            <person name="Nagy L.G."/>
            <person name="Aury J.M."/>
            <person name="Wincker P."/>
            <person name="Grigoriev I.V."/>
            <person name="Bonfante P."/>
            <person name="Martin F.M."/>
        </authorList>
    </citation>
    <scope>NUCLEOTIDE SEQUENCE [LARGE SCALE GENOMIC DNA]</scope>
    <source>
        <strain evidence="3 4">ATCC MYA-4762</strain>
    </source>
</reference>
<feature type="compositionally biased region" description="Basic and acidic residues" evidence="1">
    <location>
        <begin position="265"/>
        <end position="309"/>
    </location>
</feature>
<keyword evidence="2" id="KW-0812">Transmembrane</keyword>
<dbReference type="InParanoid" id="A0A3N4LV47"/>
<feature type="compositionally biased region" description="Polar residues" evidence="1">
    <location>
        <begin position="37"/>
        <end position="56"/>
    </location>
</feature>
<evidence type="ECO:0000313" key="4">
    <source>
        <dbReference type="Proteomes" id="UP000267821"/>
    </source>
</evidence>
<sequence length="309" mass="33706">MTESYEKSNSFSYSNNPFDFHVEPEPEPPALADGSDGSKSSTPDGTSNTADSSDSANKAPEEERTWTSLTVPGAILNSTVYIIGKTIELLAPYWPNSEQRQKVQSLAQAHPVLTSFFIVQVMFVLVPVLGFAAFVVGMTVVVVGGAVLFVVSAGLGVGVMVFIPGVLAAAGWAGVVWSWAYLWFRAIRVAWGMYKSSSYYRALSQEHEQDESKKPNGSNRKQLEEKSKNAKGMDPAYRQGGLSAEEEKRPTSANSLASSTVKVESGYREEPRFSDDDYGRAAKNEYAKVSDGGDRDEDRVVRDIMRSLG</sequence>
<feature type="compositionally biased region" description="Polar residues" evidence="1">
    <location>
        <begin position="7"/>
        <end position="17"/>
    </location>
</feature>
<feature type="region of interest" description="Disordered" evidence="1">
    <location>
        <begin position="1"/>
        <end position="65"/>
    </location>
</feature>
<feature type="transmembrane region" description="Helical" evidence="2">
    <location>
        <begin position="123"/>
        <end position="151"/>
    </location>
</feature>
<accession>A0A3N4LV47</accession>
<evidence type="ECO:0000256" key="2">
    <source>
        <dbReference type="SAM" id="Phobius"/>
    </source>
</evidence>
<organism evidence="3 4">
    <name type="scientific">Terfezia boudieri ATCC MYA-4762</name>
    <dbReference type="NCBI Taxonomy" id="1051890"/>
    <lineage>
        <taxon>Eukaryota</taxon>
        <taxon>Fungi</taxon>
        <taxon>Dikarya</taxon>
        <taxon>Ascomycota</taxon>
        <taxon>Pezizomycotina</taxon>
        <taxon>Pezizomycetes</taxon>
        <taxon>Pezizales</taxon>
        <taxon>Pezizaceae</taxon>
        <taxon>Terfezia</taxon>
    </lineage>
</organism>